<proteinExistence type="inferred from homology"/>
<evidence type="ECO:0000256" key="4">
    <source>
        <dbReference type="ARBA" id="ARBA00022729"/>
    </source>
</evidence>
<feature type="domain" description="CopC" evidence="9">
    <location>
        <begin position="28"/>
        <end position="124"/>
    </location>
</feature>
<dbReference type="PANTHER" id="PTHR34820:SF4">
    <property type="entry name" value="INNER MEMBRANE PROTEIN YEBZ"/>
    <property type="match status" value="1"/>
</dbReference>
<evidence type="ECO:0000256" key="6">
    <source>
        <dbReference type="ARBA" id="ARBA00023008"/>
    </source>
</evidence>
<dbReference type="Proteomes" id="UP000245138">
    <property type="component" value="Unassembled WGS sequence"/>
</dbReference>
<dbReference type="Gene3D" id="2.60.40.1220">
    <property type="match status" value="1"/>
</dbReference>
<evidence type="ECO:0000256" key="5">
    <source>
        <dbReference type="ARBA" id="ARBA00022764"/>
    </source>
</evidence>
<dbReference type="PANTHER" id="PTHR34820">
    <property type="entry name" value="INNER MEMBRANE PROTEIN YEBZ"/>
    <property type="match status" value="1"/>
</dbReference>
<dbReference type="AlphaFoldDB" id="A0A2U1U0C0"/>
<dbReference type="GO" id="GO:0005886">
    <property type="term" value="C:plasma membrane"/>
    <property type="evidence" value="ECO:0007669"/>
    <property type="project" value="TreeGrafter"/>
</dbReference>
<dbReference type="InterPro" id="IPR047685">
    <property type="entry name" value="CopC-like"/>
</dbReference>
<evidence type="ECO:0000256" key="3">
    <source>
        <dbReference type="ARBA" id="ARBA00022723"/>
    </source>
</evidence>
<dbReference type="NCBIfam" id="NF033814">
    <property type="entry name" value="copper_CopC"/>
    <property type="match status" value="1"/>
</dbReference>
<comment type="function">
    <text evidence="7">Involved in copper resistance.</text>
</comment>
<dbReference type="GO" id="GO:0005507">
    <property type="term" value="F:copper ion binding"/>
    <property type="evidence" value="ECO:0007669"/>
    <property type="project" value="UniProtKB-UniRule"/>
</dbReference>
<keyword evidence="5 7" id="KW-0574">Periplasm</keyword>
<organism evidence="10 11">
    <name type="scientific">Brenneria roseae subsp. americana</name>
    <dbReference type="NCBI Taxonomy" id="1508507"/>
    <lineage>
        <taxon>Bacteria</taxon>
        <taxon>Pseudomonadati</taxon>
        <taxon>Pseudomonadota</taxon>
        <taxon>Gammaproteobacteria</taxon>
        <taxon>Enterobacterales</taxon>
        <taxon>Pectobacteriaceae</taxon>
        <taxon>Brenneria</taxon>
    </lineage>
</organism>
<dbReference type="GO" id="GO:0042597">
    <property type="term" value="C:periplasmic space"/>
    <property type="evidence" value="ECO:0007669"/>
    <property type="project" value="UniProtKB-SubCell"/>
</dbReference>
<accession>A0A2U1U0C0</accession>
<protein>
    <recommendedName>
        <fullName evidence="7">Copper resistance protein C</fullName>
    </recommendedName>
</protein>
<evidence type="ECO:0000259" key="9">
    <source>
        <dbReference type="Pfam" id="PF04234"/>
    </source>
</evidence>
<feature type="chain" id="PRO_5015737048" description="Copper resistance protein C" evidence="8">
    <location>
        <begin position="28"/>
        <end position="125"/>
    </location>
</feature>
<dbReference type="InterPro" id="IPR014756">
    <property type="entry name" value="Ig_E-set"/>
</dbReference>
<dbReference type="GO" id="GO:0046688">
    <property type="term" value="P:response to copper ion"/>
    <property type="evidence" value="ECO:0007669"/>
    <property type="project" value="UniProtKB-UniRule"/>
</dbReference>
<evidence type="ECO:0000256" key="2">
    <source>
        <dbReference type="ARBA" id="ARBA00010509"/>
    </source>
</evidence>
<name>A0A2U1U0C0_9GAMM</name>
<evidence type="ECO:0000256" key="1">
    <source>
        <dbReference type="ARBA" id="ARBA00004418"/>
    </source>
</evidence>
<dbReference type="SUPFAM" id="SSF81296">
    <property type="entry name" value="E set domains"/>
    <property type="match status" value="1"/>
</dbReference>
<evidence type="ECO:0000313" key="11">
    <source>
        <dbReference type="Proteomes" id="UP000245138"/>
    </source>
</evidence>
<evidence type="ECO:0000256" key="8">
    <source>
        <dbReference type="SAM" id="SignalP"/>
    </source>
</evidence>
<evidence type="ECO:0000313" key="10">
    <source>
        <dbReference type="EMBL" id="PWC15105.1"/>
    </source>
</evidence>
<keyword evidence="11" id="KW-1185">Reference proteome</keyword>
<dbReference type="InterPro" id="IPR014755">
    <property type="entry name" value="Cu-Rt/internalin_Ig-like"/>
</dbReference>
<dbReference type="GO" id="GO:0006825">
    <property type="term" value="P:copper ion transport"/>
    <property type="evidence" value="ECO:0007669"/>
    <property type="project" value="InterPro"/>
</dbReference>
<reference evidence="10 11" key="1">
    <citation type="submission" date="2018-04" db="EMBL/GenBank/DDBJ databases">
        <title>Brenneria corticis sp.nov.</title>
        <authorList>
            <person name="Li Y."/>
        </authorList>
    </citation>
    <scope>NUCLEOTIDE SEQUENCE [LARGE SCALE GENOMIC DNA]</scope>
    <source>
        <strain evidence="10 11">LMG 27715</strain>
    </source>
</reference>
<dbReference type="EMBL" id="QDKJ01000002">
    <property type="protein sequence ID" value="PWC15105.1"/>
    <property type="molecule type" value="Genomic_DNA"/>
</dbReference>
<sequence>MTLKLKSLLGGALLAASTMVFSPSVWAHAHLKSQVPVADSTVETAPDALTLTFTENIEPAFSGVEIIDDARQSQSISKTSVTPEARNQMNVTLAKPLASGRYQVNWHVLSVDGHKLKGSYRFTVK</sequence>
<gene>
    <name evidence="10" type="ORF">B4923_03440</name>
</gene>
<dbReference type="InterPro" id="IPR007348">
    <property type="entry name" value="CopC_dom"/>
</dbReference>
<comment type="similarity">
    <text evidence="2 7">Belongs to the CopC family.</text>
</comment>
<dbReference type="Pfam" id="PF04234">
    <property type="entry name" value="CopC"/>
    <property type="match status" value="1"/>
</dbReference>
<keyword evidence="4 7" id="KW-0732">Signal</keyword>
<comment type="caution">
    <text evidence="10">The sequence shown here is derived from an EMBL/GenBank/DDBJ whole genome shotgun (WGS) entry which is preliminary data.</text>
</comment>
<feature type="signal peptide" evidence="8">
    <location>
        <begin position="1"/>
        <end position="27"/>
    </location>
</feature>
<keyword evidence="3 7" id="KW-0479">Metal-binding</keyword>
<evidence type="ECO:0000256" key="7">
    <source>
        <dbReference type="RuleBase" id="RU369037"/>
    </source>
</evidence>
<comment type="subcellular location">
    <subcellularLocation>
        <location evidence="1 7">Periplasm</location>
    </subcellularLocation>
</comment>
<keyword evidence="6 7" id="KW-0186">Copper</keyword>
<dbReference type="OrthoDB" id="9796814at2"/>
<dbReference type="InterPro" id="IPR032694">
    <property type="entry name" value="CopC/D"/>
</dbReference>